<reference evidence="1 2" key="1">
    <citation type="journal article" date="2011" name="PLoS Pathog.">
        <title>Endophytic Life Strategies Decoded by Genome and Transcriptome Analyses of the Mutualistic Root Symbiont Piriformospora indica.</title>
        <authorList>
            <person name="Zuccaro A."/>
            <person name="Lahrmann U."/>
            <person name="Guldener U."/>
            <person name="Langen G."/>
            <person name="Pfiffi S."/>
            <person name="Biedenkopf D."/>
            <person name="Wong P."/>
            <person name="Samans B."/>
            <person name="Grimm C."/>
            <person name="Basiewicz M."/>
            <person name="Murat C."/>
            <person name="Martin F."/>
            <person name="Kogel K.H."/>
        </authorList>
    </citation>
    <scope>NUCLEOTIDE SEQUENCE [LARGE SCALE GENOMIC DNA]</scope>
    <source>
        <strain evidence="1 2">DSM 11827</strain>
    </source>
</reference>
<dbReference type="AlphaFoldDB" id="G4TC37"/>
<name>G4TC37_SERID</name>
<dbReference type="Proteomes" id="UP000007148">
    <property type="component" value="Unassembled WGS sequence"/>
</dbReference>
<evidence type="ECO:0000313" key="2">
    <source>
        <dbReference type="Proteomes" id="UP000007148"/>
    </source>
</evidence>
<dbReference type="HOGENOM" id="CLU_065851_0_0_1"/>
<evidence type="ECO:0000313" key="1">
    <source>
        <dbReference type="EMBL" id="CCA68884.1"/>
    </source>
</evidence>
<dbReference type="EMBL" id="CAFZ01000042">
    <property type="protein sequence ID" value="CCA68884.1"/>
    <property type="molecule type" value="Genomic_DNA"/>
</dbReference>
<sequence>MSNRWPEIGSTIELIRDQDADLALAHELMRERARLEQEFVDGLRALVETHKPRPGEANREYSRVLITAFEQEIRARSSDLNPNIAEYPIKTELLVGSKLSQAFHDAHRTHDDKYKKLLASTDELKEWLNRDPQRPWEMRMPLSEDTKTTMINTINTEIDCASTCSRIYSRALGKASDLLPLNHRASIQEKMDAEPVSQALIPVDYYNWFFDGKPSPLHFGIGTLLLRFSSNFKSRGIPVHDVLWAERSSDASGVSSMDITLVRHLFSFERLGNDTPPV</sequence>
<gene>
    <name evidence="1" type="ORF">PIIN_02744</name>
</gene>
<organism evidence="1 2">
    <name type="scientific">Serendipita indica (strain DSM 11827)</name>
    <name type="common">Root endophyte fungus</name>
    <name type="synonym">Piriformospora indica</name>
    <dbReference type="NCBI Taxonomy" id="1109443"/>
    <lineage>
        <taxon>Eukaryota</taxon>
        <taxon>Fungi</taxon>
        <taxon>Dikarya</taxon>
        <taxon>Basidiomycota</taxon>
        <taxon>Agaricomycotina</taxon>
        <taxon>Agaricomycetes</taxon>
        <taxon>Sebacinales</taxon>
        <taxon>Serendipitaceae</taxon>
        <taxon>Serendipita</taxon>
    </lineage>
</organism>
<comment type="caution">
    <text evidence="1">The sequence shown here is derived from an EMBL/GenBank/DDBJ whole genome shotgun (WGS) entry which is preliminary data.</text>
</comment>
<proteinExistence type="predicted"/>
<dbReference type="InParanoid" id="G4TC37"/>
<keyword evidence="2" id="KW-1185">Reference proteome</keyword>
<accession>G4TC37</accession>
<protein>
    <submittedName>
        <fullName evidence="1">Uncharacterized protein</fullName>
    </submittedName>
</protein>